<dbReference type="InterPro" id="IPR016182">
    <property type="entry name" value="Cu_amine_oxidase_N-reg"/>
</dbReference>
<dbReference type="FunFam" id="2.70.98.20:FF:000001">
    <property type="entry name" value="Amine oxidase"/>
    <property type="match status" value="1"/>
</dbReference>
<feature type="modified residue" description="2',4',5'-topaquinone" evidence="10">
    <location>
        <position position="407"/>
    </location>
</feature>
<dbReference type="GO" id="GO:0008131">
    <property type="term" value="F:primary methylamine oxidase activity"/>
    <property type="evidence" value="ECO:0007669"/>
    <property type="project" value="InterPro"/>
</dbReference>
<keyword evidence="4 11" id="KW-0479">Metal-binding</keyword>
<dbReference type="InterPro" id="IPR015798">
    <property type="entry name" value="Cu_amine_oxidase_C"/>
</dbReference>
<organism evidence="13 14">
    <name type="scientific">Exserohilum turcicum (strain 28A)</name>
    <name type="common">Northern leaf blight fungus</name>
    <name type="synonym">Setosphaeria turcica</name>
    <dbReference type="NCBI Taxonomy" id="671987"/>
    <lineage>
        <taxon>Eukaryota</taxon>
        <taxon>Fungi</taxon>
        <taxon>Dikarya</taxon>
        <taxon>Ascomycota</taxon>
        <taxon>Pezizomycotina</taxon>
        <taxon>Dothideomycetes</taxon>
        <taxon>Pleosporomycetidae</taxon>
        <taxon>Pleosporales</taxon>
        <taxon>Pleosporineae</taxon>
        <taxon>Pleosporaceae</taxon>
        <taxon>Exserohilum</taxon>
    </lineage>
</organism>
<keyword evidence="14" id="KW-1185">Reference proteome</keyword>
<sequence length="672" mass="75475">MAPHPFKILSLEETRIARDVILSLHTDAVIDFREIYLQEPPKELMKQYLDLEHAAKPGHSPTSKRPPRLALCQYDVVGTDKVAHYHESVVDVEQRKRVRHEVISKTFQPSLSPWEFERLVNACKQSPEFQSAVAELNIPEGFELVVEPWPYGPVEPKYENKRYFQGLCFAQDLRNGNPDSNFYAYPLPLIAVMDAETQKIVRVERLATGGKGDGLTAQTRGPRVLDHCEPAEYVPEMVGGGLRQDVKPINITQPDGPSFKVTDESLVEWQKWRFRVSFNAREGVVLHDVHYDGRSIIYRMSNSEMTVPYADARPQYARKQAFDFGDGGAGACANNLSLGCDCLGAIKYFDAVIIGNDGEPRVHPNVICLHEQDAGIGWKHTNWRTGRAVVTRMRELVVQFILTLANYEYVFAFKLDTAGGIGLEVRATGIVSCVNIDPGKTSNFGNVVANGVLAQNHQHIFAVRVDPAIDGHNNTLMYEESHTAPWNEETNPNGNWYEIRKTVVDKSGGLDANPFDNRVFKIINPSKTNPKSGNPVAYKFAPLPTQKILAAPGSVQQRRALFTNHHVWVTKYRDGELYAGGKYTMQSQTEKNGVHDFAARKDNVTNDDIVLWSVFALTHNPRVEDWPVMPSEIHQIHFKPSDFFDRNPAIDMPNTKNPSSVLVGSGCCEQKL</sequence>
<accession>R0IXA0</accession>
<comment type="cofactor">
    <cofactor evidence="11">
        <name>Cu cation</name>
        <dbReference type="ChEBI" id="CHEBI:23378"/>
    </cofactor>
    <text evidence="11">Contains 1 topaquinone per subunit.</text>
</comment>
<evidence type="ECO:0000256" key="7">
    <source>
        <dbReference type="ARBA" id="ARBA00023008"/>
    </source>
</evidence>
<evidence type="ECO:0000256" key="8">
    <source>
        <dbReference type="ARBA" id="ARBA00023157"/>
    </source>
</evidence>
<dbReference type="OrthoDB" id="5379943at2759"/>
<evidence type="ECO:0000256" key="2">
    <source>
        <dbReference type="ARBA" id="ARBA00007983"/>
    </source>
</evidence>
<dbReference type="PROSITE" id="PS01164">
    <property type="entry name" value="COPPER_AMINE_OXID_1"/>
    <property type="match status" value="1"/>
</dbReference>
<reference evidence="13 14" key="1">
    <citation type="journal article" date="2012" name="PLoS Pathog.">
        <title>Diverse lifestyles and strategies of plant pathogenesis encoded in the genomes of eighteen Dothideomycetes fungi.</title>
        <authorList>
            <person name="Ohm R.A."/>
            <person name="Feau N."/>
            <person name="Henrissat B."/>
            <person name="Schoch C.L."/>
            <person name="Horwitz B.A."/>
            <person name="Barry K.W."/>
            <person name="Condon B.J."/>
            <person name="Copeland A.C."/>
            <person name="Dhillon B."/>
            <person name="Glaser F."/>
            <person name="Hesse C.N."/>
            <person name="Kosti I."/>
            <person name="LaButti K."/>
            <person name="Lindquist E.A."/>
            <person name="Lucas S."/>
            <person name="Salamov A.A."/>
            <person name="Bradshaw R.E."/>
            <person name="Ciuffetti L."/>
            <person name="Hamelin R.C."/>
            <person name="Kema G.H.J."/>
            <person name="Lawrence C."/>
            <person name="Scott J.A."/>
            <person name="Spatafora J.W."/>
            <person name="Turgeon B.G."/>
            <person name="de Wit P.J.G.M."/>
            <person name="Zhong S."/>
            <person name="Goodwin S.B."/>
            <person name="Grigoriev I.V."/>
        </authorList>
    </citation>
    <scope>NUCLEOTIDE SEQUENCE [LARGE SCALE GENOMIC DNA]</scope>
    <source>
        <strain evidence="14">28A</strain>
    </source>
</reference>
<dbReference type="InterPro" id="IPR036460">
    <property type="entry name" value="Cu_amine_oxidase_C_sf"/>
</dbReference>
<proteinExistence type="inferred from homology"/>
<evidence type="ECO:0000256" key="5">
    <source>
        <dbReference type="ARBA" id="ARBA00022772"/>
    </source>
</evidence>
<dbReference type="InterPro" id="IPR000269">
    <property type="entry name" value="Cu_amine_oxidase"/>
</dbReference>
<dbReference type="PANTHER" id="PTHR10638">
    <property type="entry name" value="COPPER AMINE OXIDASE"/>
    <property type="match status" value="1"/>
</dbReference>
<gene>
    <name evidence="13" type="ORF">SETTUDRAFT_105640</name>
</gene>
<dbReference type="Pfam" id="PF01179">
    <property type="entry name" value="Cu_amine_oxid"/>
    <property type="match status" value="1"/>
</dbReference>
<evidence type="ECO:0000256" key="3">
    <source>
        <dbReference type="ARBA" id="ARBA00011738"/>
    </source>
</evidence>
<evidence type="ECO:0000256" key="6">
    <source>
        <dbReference type="ARBA" id="ARBA00023002"/>
    </source>
</evidence>
<feature type="active site" description="Proton acceptor" evidence="9">
    <location>
        <position position="323"/>
    </location>
</feature>
<dbReference type="RefSeq" id="XP_008023032.1">
    <property type="nucleotide sequence ID" value="XM_008024841.1"/>
</dbReference>
<feature type="domain" description="Copper amine oxidase catalytic" evidence="12">
    <location>
        <begin position="249"/>
        <end position="650"/>
    </location>
</feature>
<keyword evidence="6 11" id="KW-0560">Oxidoreductase</keyword>
<comment type="subunit">
    <text evidence="3">Homodimer.</text>
</comment>
<dbReference type="InterPro" id="IPR049948">
    <property type="entry name" value="Cu_Am_ox_TPQ-bd"/>
</dbReference>
<dbReference type="AlphaFoldDB" id="R0IXA0"/>
<dbReference type="EC" id="1.4.3.-" evidence="11"/>
<dbReference type="GO" id="GO:0005507">
    <property type="term" value="F:copper ion binding"/>
    <property type="evidence" value="ECO:0007669"/>
    <property type="project" value="InterPro"/>
</dbReference>
<protein>
    <recommendedName>
        <fullName evidence="11">Amine oxidase</fullName>
        <ecNumber evidence="11">1.4.3.-</ecNumber>
    </recommendedName>
</protein>
<dbReference type="GO" id="GO:0009308">
    <property type="term" value="P:amine metabolic process"/>
    <property type="evidence" value="ECO:0007669"/>
    <property type="project" value="UniProtKB-UniRule"/>
</dbReference>
<dbReference type="SUPFAM" id="SSF54416">
    <property type="entry name" value="Amine oxidase N-terminal region"/>
    <property type="match status" value="2"/>
</dbReference>
<evidence type="ECO:0000256" key="1">
    <source>
        <dbReference type="ARBA" id="ARBA00001935"/>
    </source>
</evidence>
<comment type="similarity">
    <text evidence="2 11">Belongs to the copper/topaquinone oxidase family.</text>
</comment>
<reference evidence="13 14" key="2">
    <citation type="journal article" date="2013" name="PLoS Genet.">
        <title>Comparative genome structure, secondary metabolite, and effector coding capacity across Cochliobolus pathogens.</title>
        <authorList>
            <person name="Condon B.J."/>
            <person name="Leng Y."/>
            <person name="Wu D."/>
            <person name="Bushley K.E."/>
            <person name="Ohm R.A."/>
            <person name="Otillar R."/>
            <person name="Martin J."/>
            <person name="Schackwitz W."/>
            <person name="Grimwood J."/>
            <person name="MohdZainudin N."/>
            <person name="Xue C."/>
            <person name="Wang R."/>
            <person name="Manning V.A."/>
            <person name="Dhillon B."/>
            <person name="Tu Z.J."/>
            <person name="Steffenson B.J."/>
            <person name="Salamov A."/>
            <person name="Sun H."/>
            <person name="Lowry S."/>
            <person name="LaButti K."/>
            <person name="Han J."/>
            <person name="Copeland A."/>
            <person name="Lindquist E."/>
            <person name="Barry K."/>
            <person name="Schmutz J."/>
            <person name="Baker S.E."/>
            <person name="Ciuffetti L.M."/>
            <person name="Grigoriev I.V."/>
            <person name="Zhong S."/>
            <person name="Turgeon B.G."/>
        </authorList>
    </citation>
    <scope>NUCLEOTIDE SEQUENCE [LARGE SCALE GENOMIC DNA]</scope>
    <source>
        <strain evidence="14">28A</strain>
    </source>
</reference>
<comment type="cofactor">
    <cofactor evidence="1">
        <name>Cu cation</name>
        <dbReference type="ChEBI" id="CHEBI:23378"/>
    </cofactor>
</comment>
<dbReference type="STRING" id="671987.R0IXA0"/>
<dbReference type="GO" id="GO:0048038">
    <property type="term" value="F:quinone binding"/>
    <property type="evidence" value="ECO:0007669"/>
    <property type="project" value="InterPro"/>
</dbReference>
<dbReference type="Gene3D" id="2.70.98.20">
    <property type="entry name" value="Copper amine oxidase, catalytic domain"/>
    <property type="match status" value="1"/>
</dbReference>
<comment type="PTM">
    <text evidence="10 11">Topaquinone (TPQ) is generated by copper-dependent autoxidation of a specific tyrosyl residue.</text>
</comment>
<evidence type="ECO:0000259" key="12">
    <source>
        <dbReference type="Pfam" id="PF01179"/>
    </source>
</evidence>
<dbReference type="GeneID" id="19395114"/>
<evidence type="ECO:0000256" key="9">
    <source>
        <dbReference type="PIRSR" id="PIRSR600269-50"/>
    </source>
</evidence>
<feature type="active site" description="Schiff-base intermediate with substrate; via topaquinone" evidence="9">
    <location>
        <position position="407"/>
    </location>
</feature>
<evidence type="ECO:0000256" key="10">
    <source>
        <dbReference type="PIRSR" id="PIRSR600269-51"/>
    </source>
</evidence>
<keyword evidence="7 11" id="KW-0186">Copper</keyword>
<keyword evidence="8" id="KW-1015">Disulfide bond</keyword>
<dbReference type="HOGENOM" id="CLU_011500_3_1_1"/>
<keyword evidence="5 9" id="KW-0801">TPQ</keyword>
<dbReference type="Gene3D" id="3.10.450.40">
    <property type="match status" value="2"/>
</dbReference>
<dbReference type="PANTHER" id="PTHR10638:SF91">
    <property type="entry name" value="AMINE OXIDASE"/>
    <property type="match status" value="1"/>
</dbReference>
<evidence type="ECO:0000256" key="4">
    <source>
        <dbReference type="ARBA" id="ARBA00022723"/>
    </source>
</evidence>
<name>R0IXA0_EXST2</name>
<evidence type="ECO:0000313" key="13">
    <source>
        <dbReference type="EMBL" id="EOA89191.1"/>
    </source>
</evidence>
<evidence type="ECO:0000313" key="14">
    <source>
        <dbReference type="Proteomes" id="UP000016935"/>
    </source>
</evidence>
<dbReference type="eggNOG" id="KOG1186">
    <property type="taxonomic scope" value="Eukaryota"/>
</dbReference>
<dbReference type="Proteomes" id="UP000016935">
    <property type="component" value="Unassembled WGS sequence"/>
</dbReference>
<dbReference type="EMBL" id="KB908515">
    <property type="protein sequence ID" value="EOA89191.1"/>
    <property type="molecule type" value="Genomic_DNA"/>
</dbReference>
<evidence type="ECO:0000256" key="11">
    <source>
        <dbReference type="RuleBase" id="RU000672"/>
    </source>
</evidence>
<dbReference type="SUPFAM" id="SSF49998">
    <property type="entry name" value="Amine oxidase catalytic domain"/>
    <property type="match status" value="1"/>
</dbReference>